<dbReference type="CDD" id="cd13557">
    <property type="entry name" value="PBP2_SsuA"/>
    <property type="match status" value="1"/>
</dbReference>
<organism evidence="9 10">
    <name type="scientific">Bradyrhizobium macuxiense</name>
    <dbReference type="NCBI Taxonomy" id="1755647"/>
    <lineage>
        <taxon>Bacteria</taxon>
        <taxon>Pseudomonadati</taxon>
        <taxon>Pseudomonadota</taxon>
        <taxon>Alphaproteobacteria</taxon>
        <taxon>Hyphomicrobiales</taxon>
        <taxon>Nitrobacteraceae</taxon>
        <taxon>Bradyrhizobium</taxon>
    </lineage>
</organism>
<dbReference type="GO" id="GO:0016020">
    <property type="term" value="C:membrane"/>
    <property type="evidence" value="ECO:0007669"/>
    <property type="project" value="InterPro"/>
</dbReference>
<dbReference type="Gene3D" id="3.40.190.10">
    <property type="entry name" value="Periplasmic binding protein-like II"/>
    <property type="match status" value="2"/>
</dbReference>
<dbReference type="InterPro" id="IPR015168">
    <property type="entry name" value="SsuA/THI5"/>
</dbReference>
<feature type="domain" description="Solute-binding protein family 3/N-terminal" evidence="8">
    <location>
        <begin position="32"/>
        <end position="249"/>
    </location>
</feature>
<dbReference type="InterPro" id="IPR010067">
    <property type="entry name" value="ABC_SsuA_sub-bd"/>
</dbReference>
<keyword evidence="3" id="KW-0813">Transport</keyword>
<accession>A0A125Q7Q6</accession>
<dbReference type="Pfam" id="PF09084">
    <property type="entry name" value="NMT1"/>
    <property type="match status" value="1"/>
</dbReference>
<evidence type="ECO:0000256" key="3">
    <source>
        <dbReference type="ARBA" id="ARBA00022448"/>
    </source>
</evidence>
<evidence type="ECO:0000256" key="5">
    <source>
        <dbReference type="ARBA" id="ARBA00055538"/>
    </source>
</evidence>
<protein>
    <recommendedName>
        <fullName evidence="6">Putative aliphatic sulfonates-binding protein</fullName>
    </recommendedName>
</protein>
<dbReference type="NCBIfam" id="NF008588">
    <property type="entry name" value="PRK11553.1"/>
    <property type="match status" value="1"/>
</dbReference>
<dbReference type="FunFam" id="3.40.190.10:FF:000050">
    <property type="entry name" value="Sulfonate ABC transporter substrate-binding protein"/>
    <property type="match status" value="1"/>
</dbReference>
<evidence type="ECO:0000256" key="6">
    <source>
        <dbReference type="ARBA" id="ARBA00070228"/>
    </source>
</evidence>
<comment type="function">
    <text evidence="5">Part of a binding-protein-dependent transport system for aliphatic sulfonates. Putative binding protein.</text>
</comment>
<comment type="similarity">
    <text evidence="2">Belongs to the bacterial solute-binding protein SsuA/TauA family.</text>
</comment>
<dbReference type="SMART" id="SM00062">
    <property type="entry name" value="PBPb"/>
    <property type="match status" value="1"/>
</dbReference>
<dbReference type="GO" id="GO:0042626">
    <property type="term" value="F:ATPase-coupled transmembrane transporter activity"/>
    <property type="evidence" value="ECO:0007669"/>
    <property type="project" value="InterPro"/>
</dbReference>
<dbReference type="RefSeq" id="WP_066510505.1">
    <property type="nucleotide sequence ID" value="NZ_LNCU01000088.1"/>
</dbReference>
<dbReference type="InterPro" id="IPR001638">
    <property type="entry name" value="Solute-binding_3/MltF_N"/>
</dbReference>
<dbReference type="Proteomes" id="UP000057737">
    <property type="component" value="Unassembled WGS sequence"/>
</dbReference>
<proteinExistence type="inferred from homology"/>
<evidence type="ECO:0000256" key="2">
    <source>
        <dbReference type="ARBA" id="ARBA00010742"/>
    </source>
</evidence>
<gene>
    <name evidence="9" type="ORF">AS156_12075</name>
</gene>
<feature type="chain" id="PRO_5007178972" description="Putative aliphatic sulfonates-binding protein" evidence="7">
    <location>
        <begin position="29"/>
        <end position="317"/>
    </location>
</feature>
<sequence>MRNWPGRALALAMAGFLLGLGALPAAQARDKVFRIAFQKGGGNLIFLKERGILEQKLAPLGWTVSWNEFQAGPQLLESLNIGAADFGPVGEAPPIFAQAAGATIVYAGYEPASPRNEAIIVPKDSPIKTIADLRKKRVALNKGSNVNYFLVRALEANGLTYQDIEPVYLAPADARAAFERGAVDAWVIWDPYYAAAETGLGARSIADATGLAANVSFYIASRPIAEANPKVLETVLTAIDEIDGWIKDNRKQYAAELSPKIGLPADIIERSVNRAELGAGRVDAAVLSEQQKIADVFTRLKLIPKAINVLDAEWKTE</sequence>
<comment type="subcellular location">
    <subcellularLocation>
        <location evidence="1">Periplasm</location>
    </subcellularLocation>
</comment>
<feature type="signal peptide" evidence="7">
    <location>
        <begin position="1"/>
        <end position="28"/>
    </location>
</feature>
<dbReference type="NCBIfam" id="TIGR01728">
    <property type="entry name" value="SsuA_fam"/>
    <property type="match status" value="1"/>
</dbReference>
<evidence type="ECO:0000313" key="9">
    <source>
        <dbReference type="EMBL" id="KWV51815.1"/>
    </source>
</evidence>
<name>A0A125Q7Q6_9BRAD</name>
<dbReference type="PANTHER" id="PTHR30024:SF42">
    <property type="entry name" value="ALIPHATIC SULFONATES-BINDING PROTEIN-RELATED"/>
    <property type="match status" value="1"/>
</dbReference>
<evidence type="ECO:0000256" key="4">
    <source>
        <dbReference type="ARBA" id="ARBA00022729"/>
    </source>
</evidence>
<keyword evidence="4 7" id="KW-0732">Signal</keyword>
<comment type="caution">
    <text evidence="9">The sequence shown here is derived from an EMBL/GenBank/DDBJ whole genome shotgun (WGS) entry which is preliminary data.</text>
</comment>
<dbReference type="AlphaFoldDB" id="A0A125Q7Q6"/>
<dbReference type="EMBL" id="LNCU01000088">
    <property type="protein sequence ID" value="KWV51815.1"/>
    <property type="molecule type" value="Genomic_DNA"/>
</dbReference>
<evidence type="ECO:0000256" key="1">
    <source>
        <dbReference type="ARBA" id="ARBA00004418"/>
    </source>
</evidence>
<reference evidence="9 10" key="1">
    <citation type="submission" date="2015-11" db="EMBL/GenBank/DDBJ databases">
        <title>Draft Genome Sequence of the Strain BR 10303 (Bradyrhizobium sp.) isolated from nodules of Centrolobium paraense.</title>
        <authorList>
            <person name="Zelli J.E."/>
            <person name="Simoes-Araujo J.L."/>
            <person name="Barauna A.C."/>
            <person name="Silva K."/>
        </authorList>
    </citation>
    <scope>NUCLEOTIDE SEQUENCE [LARGE SCALE GENOMIC DNA]</scope>
    <source>
        <strain evidence="9 10">BR 10303</strain>
    </source>
</reference>
<dbReference type="PANTHER" id="PTHR30024">
    <property type="entry name" value="ALIPHATIC SULFONATES-BINDING PROTEIN-RELATED"/>
    <property type="match status" value="1"/>
</dbReference>
<keyword evidence="10" id="KW-1185">Reference proteome</keyword>
<evidence type="ECO:0000313" key="10">
    <source>
        <dbReference type="Proteomes" id="UP000057737"/>
    </source>
</evidence>
<evidence type="ECO:0000256" key="7">
    <source>
        <dbReference type="SAM" id="SignalP"/>
    </source>
</evidence>
<evidence type="ECO:0000259" key="8">
    <source>
        <dbReference type="SMART" id="SM00062"/>
    </source>
</evidence>
<dbReference type="GO" id="GO:0042597">
    <property type="term" value="C:periplasmic space"/>
    <property type="evidence" value="ECO:0007669"/>
    <property type="project" value="UniProtKB-SubCell"/>
</dbReference>
<dbReference type="SUPFAM" id="SSF53850">
    <property type="entry name" value="Periplasmic binding protein-like II"/>
    <property type="match status" value="1"/>
</dbReference>